<dbReference type="PANTHER" id="PTHR10088:SF4">
    <property type="entry name" value="GLUCOKINASE REGULATORY PROTEIN"/>
    <property type="match status" value="1"/>
</dbReference>
<dbReference type="InterPro" id="IPR046348">
    <property type="entry name" value="SIS_dom_sf"/>
</dbReference>
<feature type="domain" description="SIS" evidence="4">
    <location>
        <begin position="63"/>
        <end position="224"/>
    </location>
</feature>
<dbReference type="Pfam" id="PF22645">
    <property type="entry name" value="GKRP_SIS_N"/>
    <property type="match status" value="1"/>
</dbReference>
<dbReference type="UniPathway" id="UPA00342"/>
<dbReference type="GO" id="GO:0097173">
    <property type="term" value="P:N-acetylmuramic acid catabolic process"/>
    <property type="evidence" value="ECO:0007669"/>
    <property type="project" value="UniProtKB-UniPathway"/>
</dbReference>
<dbReference type="CDD" id="cd05007">
    <property type="entry name" value="SIS_Etherase"/>
    <property type="match status" value="1"/>
</dbReference>
<dbReference type="NCBIfam" id="NF009222">
    <property type="entry name" value="PRK12570.1"/>
    <property type="match status" value="1"/>
</dbReference>
<dbReference type="SUPFAM" id="SSF53697">
    <property type="entry name" value="SIS domain"/>
    <property type="match status" value="1"/>
</dbReference>
<dbReference type="GO" id="GO:0046348">
    <property type="term" value="P:amino sugar catabolic process"/>
    <property type="evidence" value="ECO:0007669"/>
    <property type="project" value="InterPro"/>
</dbReference>
<dbReference type="InterPro" id="IPR001347">
    <property type="entry name" value="SIS_dom"/>
</dbReference>
<evidence type="ECO:0000256" key="2">
    <source>
        <dbReference type="ARBA" id="ARBA00023277"/>
    </source>
</evidence>
<dbReference type="Gene3D" id="1.10.8.1080">
    <property type="match status" value="1"/>
</dbReference>
<organism evidence="5 6">
    <name type="scientific">Vallicoccus soli</name>
    <dbReference type="NCBI Taxonomy" id="2339232"/>
    <lineage>
        <taxon>Bacteria</taxon>
        <taxon>Bacillati</taxon>
        <taxon>Actinomycetota</taxon>
        <taxon>Actinomycetes</taxon>
        <taxon>Motilibacterales</taxon>
        <taxon>Vallicoccaceae</taxon>
        <taxon>Vallicoccus</taxon>
    </lineage>
</organism>
<evidence type="ECO:0000313" key="5">
    <source>
        <dbReference type="EMBL" id="RJK97963.1"/>
    </source>
</evidence>
<dbReference type="InterPro" id="IPR005488">
    <property type="entry name" value="Etherase_MurQ"/>
</dbReference>
<dbReference type="GO" id="GO:0016835">
    <property type="term" value="F:carbon-oxygen lyase activity"/>
    <property type="evidence" value="ECO:0007669"/>
    <property type="project" value="UniProtKB-UniRule"/>
</dbReference>
<dbReference type="EC" id="4.2.1.126" evidence="3"/>
<dbReference type="RefSeq" id="WP_119948890.1">
    <property type="nucleotide sequence ID" value="NZ_QZEZ01000001.1"/>
</dbReference>
<feature type="active site" evidence="3">
    <location>
        <position position="122"/>
    </location>
</feature>
<evidence type="ECO:0000259" key="4">
    <source>
        <dbReference type="PROSITE" id="PS51464"/>
    </source>
</evidence>
<comment type="subunit">
    <text evidence="3">Homodimer.</text>
</comment>
<dbReference type="Gene3D" id="3.40.50.10490">
    <property type="entry name" value="Glucose-6-phosphate isomerase like protein, domain 1"/>
    <property type="match status" value="1"/>
</dbReference>
<keyword evidence="2 3" id="KW-0119">Carbohydrate metabolism</keyword>
<comment type="caution">
    <text evidence="5">The sequence shown here is derived from an EMBL/GenBank/DDBJ whole genome shotgun (WGS) entry which is preliminary data.</text>
</comment>
<name>A0A3A3Z4R6_9ACTN</name>
<proteinExistence type="inferred from homology"/>
<dbReference type="PANTHER" id="PTHR10088">
    <property type="entry name" value="GLUCOKINASE REGULATORY PROTEIN"/>
    <property type="match status" value="1"/>
</dbReference>
<dbReference type="InterPro" id="IPR005486">
    <property type="entry name" value="Glucokinase_regulatory_CS"/>
</dbReference>
<dbReference type="OrthoDB" id="9813395at2"/>
<accession>A0A3A3Z4R6</accession>
<dbReference type="PROSITE" id="PS01272">
    <property type="entry name" value="GCKR"/>
    <property type="match status" value="1"/>
</dbReference>
<gene>
    <name evidence="3" type="primary">murQ</name>
    <name evidence="5" type="ORF">D5H78_03095</name>
</gene>
<dbReference type="GO" id="GO:0009254">
    <property type="term" value="P:peptidoglycan turnover"/>
    <property type="evidence" value="ECO:0007669"/>
    <property type="project" value="TreeGrafter"/>
</dbReference>
<keyword evidence="6" id="KW-1185">Reference proteome</keyword>
<protein>
    <recommendedName>
        <fullName evidence="3">N-acetylmuramic acid 6-phosphate etherase</fullName>
        <shortName evidence="3">MurNAc-6-P etherase</shortName>
        <ecNumber evidence="3">4.2.1.126</ecNumber>
    </recommendedName>
    <alternativeName>
        <fullName evidence="3">N-acetylmuramic acid 6-phosphate hydrolase</fullName>
    </alternativeName>
    <alternativeName>
        <fullName evidence="3">N-acetylmuramic acid 6-phosphate lyase</fullName>
    </alternativeName>
</protein>
<evidence type="ECO:0000313" key="6">
    <source>
        <dbReference type="Proteomes" id="UP000265614"/>
    </source>
</evidence>
<feature type="active site" description="Proton donor" evidence="3">
    <location>
        <position position="91"/>
    </location>
</feature>
<evidence type="ECO:0000256" key="1">
    <source>
        <dbReference type="ARBA" id="ARBA00023239"/>
    </source>
</evidence>
<sequence length="318" mass="32362">MTVTRKETFEAVPGPTELRNPRTTGIDALGTLEVLHLLNDEDGRVPAAVRAVLPALARAVDLAVERVRAGGRVHYFGAGTSGRLAVLDAAELLPTFNAPPGLVVAHHAGGAEALVRAVEEVEDSEALGAREAAAVGPSDLALGITASGRTPYVAGALAAARRTGAATVLVTSDPASALAPLADVLVAPDTGPEAVAGSTRLKAGTAQKLLLNGFSTALMVRLGRTWSNLMVDVVPTNAKLRRRVVRILGEATGADEQACLEALDACGGELKTALVHMLTGAPPAACRDALAAAGGVAADAVTRLQAAGHPLPDATHRR</sequence>
<reference evidence="5 6" key="1">
    <citation type="submission" date="2018-09" db="EMBL/GenBank/DDBJ databases">
        <title>YIM 75000 draft genome.</title>
        <authorList>
            <person name="Tang S."/>
            <person name="Feng Y."/>
        </authorList>
    </citation>
    <scope>NUCLEOTIDE SEQUENCE [LARGE SCALE GENOMIC DNA]</scope>
    <source>
        <strain evidence="5 6">YIM 75000</strain>
    </source>
</reference>
<dbReference type="HAMAP" id="MF_00068">
    <property type="entry name" value="MurQ"/>
    <property type="match status" value="1"/>
</dbReference>
<comment type="catalytic activity">
    <reaction evidence="3">
        <text>N-acetyl-D-muramate 6-phosphate + H2O = N-acetyl-D-glucosamine 6-phosphate + (R)-lactate</text>
        <dbReference type="Rhea" id="RHEA:26410"/>
        <dbReference type="ChEBI" id="CHEBI:15377"/>
        <dbReference type="ChEBI" id="CHEBI:16004"/>
        <dbReference type="ChEBI" id="CHEBI:57513"/>
        <dbReference type="ChEBI" id="CHEBI:58722"/>
        <dbReference type="EC" id="4.2.1.126"/>
    </reaction>
</comment>
<dbReference type="PROSITE" id="PS51464">
    <property type="entry name" value="SIS"/>
    <property type="match status" value="1"/>
</dbReference>
<dbReference type="InterPro" id="IPR040190">
    <property type="entry name" value="MURQ/GCKR"/>
</dbReference>
<comment type="function">
    <text evidence="3">Specifically catalyzes the cleavage of the D-lactyl ether substituent of MurNAc 6-phosphate, producing GlcNAc 6-phosphate and D-lactate.</text>
</comment>
<dbReference type="AlphaFoldDB" id="A0A3A3Z4R6"/>
<dbReference type="GO" id="GO:0097367">
    <property type="term" value="F:carbohydrate derivative binding"/>
    <property type="evidence" value="ECO:0007669"/>
    <property type="project" value="InterPro"/>
</dbReference>
<dbReference type="NCBIfam" id="NF003915">
    <property type="entry name" value="PRK05441.1"/>
    <property type="match status" value="1"/>
</dbReference>
<keyword evidence="1 3" id="KW-0456">Lyase</keyword>
<comment type="pathway">
    <text evidence="3">Amino-sugar metabolism; N-acetylmuramate degradation.</text>
</comment>
<dbReference type="EMBL" id="QZEZ01000001">
    <property type="protein sequence ID" value="RJK97963.1"/>
    <property type="molecule type" value="Genomic_DNA"/>
</dbReference>
<dbReference type="Proteomes" id="UP000265614">
    <property type="component" value="Unassembled WGS sequence"/>
</dbReference>
<evidence type="ECO:0000256" key="3">
    <source>
        <dbReference type="HAMAP-Rule" id="MF_00068"/>
    </source>
</evidence>
<dbReference type="GO" id="GO:0016803">
    <property type="term" value="F:ether hydrolase activity"/>
    <property type="evidence" value="ECO:0007669"/>
    <property type="project" value="TreeGrafter"/>
</dbReference>
<comment type="similarity">
    <text evidence="3">Belongs to the GCKR-like family. MurNAc-6-P etherase subfamily.</text>
</comment>
<comment type="miscellaneous">
    <text evidence="3">A lyase-type mechanism (elimination/hydration) is suggested for the cleavage of the lactyl ether bond of MurNAc 6-phosphate, with the formation of an alpha,beta-unsaturated aldehyde intermediate with (E)-stereochemistry, followed by the syn addition of water to give product.</text>
</comment>